<dbReference type="InterPro" id="IPR005807">
    <property type="entry name" value="SecE_bac"/>
</dbReference>
<evidence type="ECO:0000256" key="6">
    <source>
        <dbReference type="ARBA" id="ARBA00022989"/>
    </source>
</evidence>
<evidence type="ECO:0008006" key="11">
    <source>
        <dbReference type="Google" id="ProtNLM"/>
    </source>
</evidence>
<comment type="subcellular location">
    <subcellularLocation>
        <location evidence="1">Membrane</location>
    </subcellularLocation>
</comment>
<accession>A0A094Q838</accession>
<reference evidence="10" key="1">
    <citation type="submission" date="2014-06" db="EMBL/GenBank/DDBJ databases">
        <title>Key roles for freshwater Actinobacteria revealed by deep metagenomic sequencing.</title>
        <authorList>
            <person name="Ghai R."/>
            <person name="Mizuno C.M."/>
            <person name="Picazo A."/>
            <person name="Camacho A."/>
            <person name="Rodriguez-Valera F."/>
        </authorList>
    </citation>
    <scope>NUCLEOTIDE SEQUENCE</scope>
</reference>
<dbReference type="PANTHER" id="PTHR33910">
    <property type="entry name" value="PROTEIN TRANSLOCASE SUBUNIT SECE"/>
    <property type="match status" value="1"/>
</dbReference>
<keyword evidence="5" id="KW-0653">Protein transport</keyword>
<dbReference type="PANTHER" id="PTHR33910:SF1">
    <property type="entry name" value="PROTEIN TRANSLOCASE SUBUNIT SECE"/>
    <property type="match status" value="1"/>
</dbReference>
<evidence type="ECO:0000313" key="10">
    <source>
        <dbReference type="EMBL" id="KGA20380.1"/>
    </source>
</evidence>
<dbReference type="InterPro" id="IPR038379">
    <property type="entry name" value="SecE_sf"/>
</dbReference>
<dbReference type="AlphaFoldDB" id="A0A094Q838"/>
<evidence type="ECO:0000256" key="9">
    <source>
        <dbReference type="SAM" id="Phobius"/>
    </source>
</evidence>
<evidence type="ECO:0000256" key="2">
    <source>
        <dbReference type="ARBA" id="ARBA00022448"/>
    </source>
</evidence>
<dbReference type="GO" id="GO:0043952">
    <property type="term" value="P:protein transport by the Sec complex"/>
    <property type="evidence" value="ECO:0007669"/>
    <property type="project" value="TreeGrafter"/>
</dbReference>
<dbReference type="GO" id="GO:0009306">
    <property type="term" value="P:protein secretion"/>
    <property type="evidence" value="ECO:0007669"/>
    <property type="project" value="InterPro"/>
</dbReference>
<proteinExistence type="inferred from homology"/>
<keyword evidence="3" id="KW-1003">Cell membrane</keyword>
<sequence>MKKVPAKKGKTVSVNSTERLGLFSRMSLFLRQVMFELKKVVWPTKEQMVTYTAVVVVFVIIMGLIIAALDFAFVKLVLLIFG</sequence>
<dbReference type="NCBIfam" id="TIGR00964">
    <property type="entry name" value="secE_bact"/>
    <property type="match status" value="1"/>
</dbReference>
<evidence type="ECO:0000256" key="5">
    <source>
        <dbReference type="ARBA" id="ARBA00022927"/>
    </source>
</evidence>
<dbReference type="EMBL" id="JNSL01000022">
    <property type="protein sequence ID" value="KGA20380.1"/>
    <property type="molecule type" value="Genomic_DNA"/>
</dbReference>
<keyword evidence="6 9" id="KW-1133">Transmembrane helix</keyword>
<feature type="transmembrane region" description="Helical" evidence="9">
    <location>
        <begin position="48"/>
        <end position="81"/>
    </location>
</feature>
<dbReference type="Pfam" id="PF00584">
    <property type="entry name" value="SecE"/>
    <property type="match status" value="1"/>
</dbReference>
<comment type="caution">
    <text evidence="10">The sequence shown here is derived from an EMBL/GenBank/DDBJ whole genome shotgun (WGS) entry which is preliminary data.</text>
</comment>
<evidence type="ECO:0000256" key="8">
    <source>
        <dbReference type="ARBA" id="ARBA00023136"/>
    </source>
</evidence>
<dbReference type="GO" id="GO:0006605">
    <property type="term" value="P:protein targeting"/>
    <property type="evidence" value="ECO:0007669"/>
    <property type="project" value="InterPro"/>
</dbReference>
<gene>
    <name evidence="10" type="ORF">GM51_5385</name>
</gene>
<name>A0A094Q838_9ZZZZ</name>
<keyword evidence="7" id="KW-0811">Translocation</keyword>
<keyword evidence="8 9" id="KW-0472">Membrane</keyword>
<dbReference type="Gene3D" id="1.20.5.1030">
    <property type="entry name" value="Preprotein translocase secy subunit"/>
    <property type="match status" value="1"/>
</dbReference>
<dbReference type="GO" id="GO:0005886">
    <property type="term" value="C:plasma membrane"/>
    <property type="evidence" value="ECO:0007669"/>
    <property type="project" value="TreeGrafter"/>
</dbReference>
<dbReference type="GO" id="GO:0006886">
    <property type="term" value="P:intracellular protein transport"/>
    <property type="evidence" value="ECO:0007669"/>
    <property type="project" value="InterPro"/>
</dbReference>
<dbReference type="GO" id="GO:0008320">
    <property type="term" value="F:protein transmembrane transporter activity"/>
    <property type="evidence" value="ECO:0007669"/>
    <property type="project" value="InterPro"/>
</dbReference>
<protein>
    <recommendedName>
        <fullName evidence="11">Preprotein translocase subunit SecE</fullName>
    </recommendedName>
</protein>
<dbReference type="InterPro" id="IPR001901">
    <property type="entry name" value="Translocase_SecE/Sec61-g"/>
</dbReference>
<dbReference type="PROSITE" id="PS01067">
    <property type="entry name" value="SECE_SEC61G"/>
    <property type="match status" value="1"/>
</dbReference>
<evidence type="ECO:0000256" key="7">
    <source>
        <dbReference type="ARBA" id="ARBA00023010"/>
    </source>
</evidence>
<keyword evidence="4 9" id="KW-0812">Transmembrane</keyword>
<organism evidence="10">
    <name type="scientific">freshwater metagenome</name>
    <dbReference type="NCBI Taxonomy" id="449393"/>
    <lineage>
        <taxon>unclassified sequences</taxon>
        <taxon>metagenomes</taxon>
        <taxon>ecological metagenomes</taxon>
    </lineage>
</organism>
<dbReference type="HAMAP" id="MF_00422">
    <property type="entry name" value="SecE"/>
    <property type="match status" value="1"/>
</dbReference>
<evidence type="ECO:0000256" key="3">
    <source>
        <dbReference type="ARBA" id="ARBA00022475"/>
    </source>
</evidence>
<evidence type="ECO:0000256" key="4">
    <source>
        <dbReference type="ARBA" id="ARBA00022692"/>
    </source>
</evidence>
<evidence type="ECO:0000256" key="1">
    <source>
        <dbReference type="ARBA" id="ARBA00004370"/>
    </source>
</evidence>
<keyword evidence="2" id="KW-0813">Transport</keyword>